<dbReference type="InterPro" id="IPR001757">
    <property type="entry name" value="P_typ_ATPase"/>
</dbReference>
<evidence type="ECO:0000256" key="1">
    <source>
        <dbReference type="ARBA" id="ARBA00001946"/>
    </source>
</evidence>
<dbReference type="GO" id="GO:0140327">
    <property type="term" value="F:flippase activity"/>
    <property type="evidence" value="ECO:0007669"/>
    <property type="project" value="UniProtKB-ARBA"/>
</dbReference>
<feature type="transmembrane region" description="Helical" evidence="27">
    <location>
        <begin position="139"/>
        <end position="161"/>
    </location>
</feature>
<dbReference type="Proteomes" id="UP000520463">
    <property type="component" value="Unassembled WGS sequence"/>
</dbReference>
<evidence type="ECO:0000313" key="33">
    <source>
        <dbReference type="Proteomes" id="UP000520463"/>
    </source>
</evidence>
<dbReference type="InterPro" id="IPR006539">
    <property type="entry name" value="P-type_ATPase_IV"/>
</dbReference>
<name>A0A7L0NSV1_9PASS</name>
<feature type="non-terminal residue" evidence="32">
    <location>
        <position position="1314"/>
    </location>
</feature>
<evidence type="ECO:0000256" key="20">
    <source>
        <dbReference type="ARBA" id="ARBA00034036"/>
    </source>
</evidence>
<dbReference type="GO" id="GO:0005783">
    <property type="term" value="C:endoplasmic reticulum"/>
    <property type="evidence" value="ECO:0007669"/>
    <property type="project" value="UniProtKB-SubCell"/>
</dbReference>
<evidence type="ECO:0000256" key="13">
    <source>
        <dbReference type="ARBA" id="ARBA00022840"/>
    </source>
</evidence>
<dbReference type="FunFam" id="3.40.1110.10:FF:000012">
    <property type="entry name" value="Phospholipid-transporting ATPase"/>
    <property type="match status" value="1"/>
</dbReference>
<feature type="binding site" evidence="25">
    <location>
        <position position="932"/>
    </location>
    <ligand>
        <name>ATP</name>
        <dbReference type="ChEBI" id="CHEBI:30616"/>
    </ligand>
</feature>
<comment type="catalytic activity">
    <reaction evidence="22">
        <text>a 1,2-diacyl-sn-glycero-3-phosphocholine(out) + ATP + H2O = a 1,2-diacyl-sn-glycero-3-phosphocholine(in) + ADP + phosphate + H(+)</text>
        <dbReference type="Rhea" id="RHEA:38583"/>
        <dbReference type="ChEBI" id="CHEBI:15377"/>
        <dbReference type="ChEBI" id="CHEBI:15378"/>
        <dbReference type="ChEBI" id="CHEBI:30616"/>
        <dbReference type="ChEBI" id="CHEBI:43474"/>
        <dbReference type="ChEBI" id="CHEBI:57643"/>
        <dbReference type="ChEBI" id="CHEBI:456216"/>
    </reaction>
    <physiologicalReaction direction="left-to-right" evidence="22">
        <dbReference type="Rhea" id="RHEA:38584"/>
    </physiologicalReaction>
</comment>
<dbReference type="PRINTS" id="PR00119">
    <property type="entry name" value="CATATPASE"/>
</dbReference>
<evidence type="ECO:0000256" key="19">
    <source>
        <dbReference type="ARBA" id="ARBA00023273"/>
    </source>
</evidence>
<dbReference type="InterPro" id="IPR008250">
    <property type="entry name" value="ATPase_P-typ_transduc_dom_A_sf"/>
</dbReference>
<dbReference type="SUPFAM" id="SSF81665">
    <property type="entry name" value="Calcium ATPase, transmembrane domain M"/>
    <property type="match status" value="1"/>
</dbReference>
<feature type="domain" description="P-type ATPase C-terminal" evidence="31">
    <location>
        <begin position="954"/>
        <end position="1236"/>
    </location>
</feature>
<comment type="cofactor">
    <cofactor evidence="1 26">
        <name>Mg(2+)</name>
        <dbReference type="ChEBI" id="CHEBI:18420"/>
    </cofactor>
</comment>
<comment type="catalytic activity">
    <reaction evidence="21">
        <text>a 1,2-diacyl-sn-glycero-3-phospho-L-serine(out) + ATP + H2O = a 1,2-diacyl-sn-glycero-3-phospho-L-serine(in) + ADP + phosphate + H(+)</text>
        <dbReference type="Rhea" id="RHEA:38567"/>
        <dbReference type="ChEBI" id="CHEBI:15377"/>
        <dbReference type="ChEBI" id="CHEBI:15378"/>
        <dbReference type="ChEBI" id="CHEBI:30616"/>
        <dbReference type="ChEBI" id="CHEBI:43474"/>
        <dbReference type="ChEBI" id="CHEBI:57262"/>
        <dbReference type="ChEBI" id="CHEBI:456216"/>
    </reaction>
    <physiologicalReaction direction="left-to-right" evidence="21">
        <dbReference type="Rhea" id="RHEA:38568"/>
    </physiologicalReaction>
</comment>
<dbReference type="SUPFAM" id="SSF81660">
    <property type="entry name" value="Metal cation-transporting ATPase, ATP-binding domain N"/>
    <property type="match status" value="1"/>
</dbReference>
<dbReference type="GO" id="GO:0016324">
    <property type="term" value="C:apical plasma membrane"/>
    <property type="evidence" value="ECO:0007669"/>
    <property type="project" value="UniProtKB-SubCell"/>
</dbReference>
<evidence type="ECO:0000256" key="18">
    <source>
        <dbReference type="ARBA" id="ARBA00023136"/>
    </source>
</evidence>
<dbReference type="SFLD" id="SFLDF00027">
    <property type="entry name" value="p-type_atpase"/>
    <property type="match status" value="1"/>
</dbReference>
<dbReference type="InterPro" id="IPR032631">
    <property type="entry name" value="P-type_ATPase_N"/>
</dbReference>
<feature type="binding site" evidence="25">
    <location>
        <position position="931"/>
    </location>
    <ligand>
        <name>ATP</name>
        <dbReference type="ChEBI" id="CHEBI:30616"/>
    </ligand>
</feature>
<evidence type="ECO:0000256" key="2">
    <source>
        <dbReference type="ARBA" id="ARBA00004221"/>
    </source>
</evidence>
<dbReference type="SUPFAM" id="SSF56784">
    <property type="entry name" value="HAD-like"/>
    <property type="match status" value="1"/>
</dbReference>
<feature type="active site" description="4-aspartylphosphate intermediate" evidence="24">
    <location>
        <position position="454"/>
    </location>
</feature>
<feature type="binding site" evidence="25">
    <location>
        <position position="456"/>
    </location>
    <ligand>
        <name>ATP</name>
        <dbReference type="ChEBI" id="CHEBI:30616"/>
    </ligand>
</feature>
<feature type="binding site" evidence="25">
    <location>
        <position position="652"/>
    </location>
    <ligand>
        <name>ATP</name>
        <dbReference type="ChEBI" id="CHEBI:30616"/>
    </ligand>
</feature>
<evidence type="ECO:0000256" key="3">
    <source>
        <dbReference type="ARBA" id="ARBA00004240"/>
    </source>
</evidence>
<dbReference type="InterPro" id="IPR023299">
    <property type="entry name" value="ATPase_P-typ_cyto_dom_N"/>
</dbReference>
<evidence type="ECO:0000256" key="14">
    <source>
        <dbReference type="ARBA" id="ARBA00022842"/>
    </source>
</evidence>
<keyword evidence="16 27" id="KW-1133">Transmembrane helix</keyword>
<keyword evidence="14 26" id="KW-0460">Magnesium</keyword>
<protein>
    <recommendedName>
        <fullName evidence="27">Phospholipid-transporting ATPase</fullName>
        <ecNumber evidence="27">7.6.2.1</ecNumber>
    </recommendedName>
</protein>
<dbReference type="Gene3D" id="3.40.50.1000">
    <property type="entry name" value="HAD superfamily/HAD-like"/>
    <property type="match status" value="2"/>
</dbReference>
<feature type="binding site" evidence="25">
    <location>
        <position position="596"/>
    </location>
    <ligand>
        <name>ATP</name>
        <dbReference type="ChEBI" id="CHEBI:30616"/>
    </ligand>
</feature>
<dbReference type="GO" id="GO:0016887">
    <property type="term" value="F:ATP hydrolysis activity"/>
    <property type="evidence" value="ECO:0007669"/>
    <property type="project" value="InterPro"/>
</dbReference>
<feature type="compositionally biased region" description="Basic and acidic residues" evidence="28">
    <location>
        <begin position="47"/>
        <end position="61"/>
    </location>
</feature>
<feature type="transmembrane region" description="Helical" evidence="27">
    <location>
        <begin position="1068"/>
        <end position="1087"/>
    </location>
</feature>
<keyword evidence="33" id="KW-1185">Reference proteome</keyword>
<dbReference type="InterPro" id="IPR059000">
    <property type="entry name" value="ATPase_P-type_domA"/>
</dbReference>
<dbReference type="SUPFAM" id="SSF81653">
    <property type="entry name" value="Calcium ATPase, transduction domain A"/>
    <property type="match status" value="1"/>
</dbReference>
<feature type="transmembrane region" description="Helical" evidence="27">
    <location>
        <begin position="985"/>
        <end position="1006"/>
    </location>
</feature>
<dbReference type="OrthoDB" id="377733at2759"/>
<dbReference type="GO" id="GO:0005548">
    <property type="term" value="F:phospholipid transporter activity"/>
    <property type="evidence" value="ECO:0007669"/>
    <property type="project" value="UniProtKB-ARBA"/>
</dbReference>
<feature type="transmembrane region" description="Helical" evidence="27">
    <location>
        <begin position="389"/>
        <end position="408"/>
    </location>
</feature>
<gene>
    <name evidence="32" type="primary">Atp8b1</name>
    <name evidence="32" type="ORF">FORRUF_R05401</name>
</gene>
<keyword evidence="8" id="KW-1003">Cell membrane</keyword>
<feature type="binding site" evidence="25">
    <location>
        <position position="733"/>
    </location>
    <ligand>
        <name>ATP</name>
        <dbReference type="ChEBI" id="CHEBI:30616"/>
    </ligand>
</feature>
<dbReference type="GO" id="GO:0007030">
    <property type="term" value="P:Golgi organization"/>
    <property type="evidence" value="ECO:0007669"/>
    <property type="project" value="TreeGrafter"/>
</dbReference>
<sequence length="1314" mass="150378">MISERDSETTLDEDSQPNDEVMPYSDDETEDELDSRQPGTELGLNQTHRDTTESREPGKKDCSWQVKANDERFYDQPGFKRTIFLCFKKSKYAGNAIKTYKYNAITFLPLNLFEQFKRAANFYFLVLLILQSIPQISTLAWYTTLVPLLFVLGITAVKDLVDDIARHRMDNEVNNRTCDVIKDGRFKPTKWKDIKVGDIIRLKKNTFVPADILLLSSSEPNSLCYVETAELDGETNLKFKMALEVTHRQLQEESALANFDGLIECEEPNNRLDKFTGILFWRNSSYSLDADKILLRGCKIRNTDFCHGMVVFAGADTKIMKNSGKTRFKRTKIDSLMNYMVYTIILVLILLSAGLAIGHTYWEQQIGNSSWYLYDAQDLSPPYRGFLNFWGYIIVLNTMVPISLYVSVEVIRFGQSYFINWDLQMYYPEKDTPAKARTTTLNEQLGQIQYIFSDKTGTLTQNIMTFKKCCINGQRYGDSRDRAGQLQSHLEQVDFSWNVYADGKFLFYDHYLIEQIKSGKEPEIHKFFFLLAICHTVMADTSDGQLNYQAASPDEGALVMAARNFGYVFLSRTQNTITLSEMGAQRTYDVLAILDFNSDRKRMSVIVREAGGNIRLYCKGADTVIYERLHPRNPKKEATEEALDVFANETLRTLCLCYRDISQDEFDLWNKKFVEASLATSNRDEALDKVFEEIEKNLILLGATAIEDKLQDGVPETISRLSKADIKIWVLTGDKKETAENIGFSCELLTEETAICYGEDIRQVKTERICFPGFSVWDWPRLKFVLGSLVIVSPSLYSALLQTRLENQRNRAGSSTHSSLRMNEPFFQGSKDRALIITGSWLNEILLEKKKKKKKLKLKFPRTAEEKKKQTEKRRMAEAYKEQQQKNFVDLACECRAVICCRVTPKQKAMVVELVQKYKKAITLAIGDGANDVNMIKTAHIGVGISGQEGMQAVMSSDYSFGQFRYLQRLLLVHGRWSYIRMCKFLRYFFYKNFAFTLVHIWYSFFNGFSAQTAYEDWFITLYNVLYSSLPVLLVGLFDQDVSDKLSLRFPRLYILGQKDLLFNYKKFFLSLLHGAVTSLIIFFIPYGAYLKSMGQDGEAPADYQSFAVTAASSLIFVVNFQAIGLDTSYWTFVNAFSVFGSIAIYFGITFDFHSAGIHVLFPSGFKFTGQSSWFAVLGPVSCSFVTNSSLLCLFPGTAPNALRQPYLWLTMILSIAICLLPVVAQRFLSMTIWPSESDKIQRNRRKYQLEEQQWRRRQSAFRRGVSARRSAYAFSHQRGYADLIASGRSIRKRRAPLDAVLGTATGAGDTRET</sequence>
<evidence type="ECO:0000259" key="30">
    <source>
        <dbReference type="Pfam" id="PF16209"/>
    </source>
</evidence>
<dbReference type="InterPro" id="IPR036412">
    <property type="entry name" value="HAD-like_sf"/>
</dbReference>
<dbReference type="InterPro" id="IPR018303">
    <property type="entry name" value="ATPase_P-typ_P_site"/>
</dbReference>
<feature type="binding site" evidence="25">
    <location>
        <position position="555"/>
    </location>
    <ligand>
        <name>ATP</name>
        <dbReference type="ChEBI" id="CHEBI:30616"/>
    </ligand>
</feature>
<dbReference type="PROSITE" id="PS00154">
    <property type="entry name" value="ATPASE_E1_E2"/>
    <property type="match status" value="1"/>
</dbReference>
<feature type="transmembrane region" description="Helical" evidence="27">
    <location>
        <begin position="1173"/>
        <end position="1195"/>
    </location>
</feature>
<dbReference type="FunFam" id="3.40.50.1000:FF:000504">
    <property type="match status" value="1"/>
</dbReference>
<feature type="region of interest" description="Disordered" evidence="28">
    <location>
        <begin position="1"/>
        <end position="61"/>
    </location>
</feature>
<keyword evidence="19" id="KW-0966">Cell projection</keyword>
<reference evidence="32 33" key="1">
    <citation type="submission" date="2019-09" db="EMBL/GenBank/DDBJ databases">
        <title>Bird 10,000 Genomes (B10K) Project - Family phase.</title>
        <authorList>
            <person name="Zhang G."/>
        </authorList>
    </citation>
    <scope>NUCLEOTIDE SEQUENCE [LARGE SCALE GENOMIC DNA]</scope>
    <source>
        <strain evidence="32">B10K-DU-001-43</strain>
        <tissue evidence="32">Muscle</tissue>
    </source>
</reference>
<evidence type="ECO:0000256" key="15">
    <source>
        <dbReference type="ARBA" id="ARBA00022967"/>
    </source>
</evidence>
<dbReference type="InterPro" id="IPR023298">
    <property type="entry name" value="ATPase_P-typ_TM_dom_sf"/>
</dbReference>
<feature type="transmembrane region" description="Helical" evidence="27">
    <location>
        <begin position="1107"/>
        <end position="1126"/>
    </location>
</feature>
<comment type="subcellular location">
    <subcellularLocation>
        <location evidence="2">Apical cell membrane</location>
    </subcellularLocation>
    <subcellularLocation>
        <location evidence="6">Cell membrane</location>
        <topology evidence="6">Multi-pass membrane protein</topology>
    </subcellularLocation>
    <subcellularLocation>
        <location evidence="4">Cell projection</location>
    </subcellularLocation>
    <subcellularLocation>
        <location evidence="3">Endoplasmic reticulum</location>
    </subcellularLocation>
    <subcellularLocation>
        <location evidence="5">Golgi apparatus</location>
    </subcellularLocation>
    <subcellularLocation>
        <location evidence="27">Membrane</location>
        <topology evidence="27">Multi-pass membrane protein</topology>
    </subcellularLocation>
</comment>
<evidence type="ECO:0000256" key="21">
    <source>
        <dbReference type="ARBA" id="ARBA00051303"/>
    </source>
</evidence>
<keyword evidence="13 25" id="KW-0067">ATP-binding</keyword>
<comment type="subunit">
    <text evidence="23">Component of a P4-ATPase flippase complex which consists of a catalytic alpha subunit ATP8B1 and an accessory beta subunit TMEM30A. The flippase ATP8B1:TMEM30A complex can form an intermediate phosphoenzyme in vitro. Also interacts with beta subunit TMEM30B.</text>
</comment>
<keyword evidence="11 25" id="KW-0547">Nucleotide-binding</keyword>
<feature type="transmembrane region" description="Helical" evidence="27">
    <location>
        <begin position="339"/>
        <end position="362"/>
    </location>
</feature>
<dbReference type="NCBIfam" id="TIGR01652">
    <property type="entry name" value="ATPase-Plipid"/>
    <property type="match status" value="1"/>
</dbReference>
<evidence type="ECO:0000256" key="24">
    <source>
        <dbReference type="PIRSR" id="PIRSR606539-1"/>
    </source>
</evidence>
<evidence type="ECO:0000256" key="27">
    <source>
        <dbReference type="RuleBase" id="RU362033"/>
    </source>
</evidence>
<feature type="binding site" evidence="25">
    <location>
        <position position="455"/>
    </location>
    <ligand>
        <name>ATP</name>
        <dbReference type="ChEBI" id="CHEBI:30616"/>
    </ligand>
</feature>
<dbReference type="CDD" id="cd02073">
    <property type="entry name" value="P-type_ATPase_APLT_Dnf-like"/>
    <property type="match status" value="1"/>
</dbReference>
<feature type="binding site" evidence="25">
    <location>
        <position position="734"/>
    </location>
    <ligand>
        <name>ATP</name>
        <dbReference type="ChEBI" id="CHEBI:30616"/>
    </ligand>
</feature>
<dbReference type="NCBIfam" id="TIGR01494">
    <property type="entry name" value="ATPase_P-type"/>
    <property type="match status" value="1"/>
</dbReference>
<keyword evidence="12" id="KW-0256">Endoplasmic reticulum</keyword>
<evidence type="ECO:0000256" key="9">
    <source>
        <dbReference type="ARBA" id="ARBA00022692"/>
    </source>
</evidence>
<evidence type="ECO:0000313" key="32">
    <source>
        <dbReference type="EMBL" id="NXK96706.1"/>
    </source>
</evidence>
<dbReference type="FunFam" id="3.40.50.1000:FF:000001">
    <property type="entry name" value="Phospholipid-transporting ATPase IC"/>
    <property type="match status" value="1"/>
</dbReference>
<dbReference type="Pfam" id="PF16212">
    <property type="entry name" value="PhoLip_ATPase_C"/>
    <property type="match status" value="1"/>
</dbReference>
<dbReference type="InterPro" id="IPR032630">
    <property type="entry name" value="P_typ_ATPase_c"/>
</dbReference>
<evidence type="ECO:0000256" key="10">
    <source>
        <dbReference type="ARBA" id="ARBA00022723"/>
    </source>
</evidence>
<evidence type="ECO:0000256" key="8">
    <source>
        <dbReference type="ARBA" id="ARBA00022475"/>
    </source>
</evidence>
<evidence type="ECO:0000256" key="22">
    <source>
        <dbReference type="ARBA" id="ARBA00052223"/>
    </source>
</evidence>
<keyword evidence="9 27" id="KW-0812">Transmembrane</keyword>
<keyword evidence="17" id="KW-0333">Golgi apparatus</keyword>
<keyword evidence="18 27" id="KW-0472">Membrane</keyword>
<evidence type="ECO:0000256" key="25">
    <source>
        <dbReference type="PIRSR" id="PIRSR606539-2"/>
    </source>
</evidence>
<evidence type="ECO:0000256" key="6">
    <source>
        <dbReference type="ARBA" id="ARBA00004651"/>
    </source>
</evidence>
<keyword evidence="10 26" id="KW-0479">Metal-binding</keyword>
<feature type="binding site" evidence="25">
    <location>
        <position position="732"/>
    </location>
    <ligand>
        <name>ATP</name>
        <dbReference type="ChEBI" id="CHEBI:30616"/>
    </ligand>
</feature>
<dbReference type="Pfam" id="PF13246">
    <property type="entry name" value="Cation_ATPase"/>
    <property type="match status" value="1"/>
</dbReference>
<evidence type="ECO:0000256" key="23">
    <source>
        <dbReference type="ARBA" id="ARBA00062467"/>
    </source>
</evidence>
<comment type="similarity">
    <text evidence="7 27">Belongs to the cation transport ATPase (P-type) (TC 3.A.3) family. Type IV subfamily.</text>
</comment>
<feature type="domain" description="P-type ATPase A" evidence="29">
    <location>
        <begin position="174"/>
        <end position="237"/>
    </location>
</feature>
<feature type="transmembrane region" description="Helical" evidence="27">
    <location>
        <begin position="1133"/>
        <end position="1153"/>
    </location>
</feature>
<dbReference type="PANTHER" id="PTHR24092">
    <property type="entry name" value="PROBABLE PHOSPHOLIPID-TRANSPORTING ATPASE"/>
    <property type="match status" value="1"/>
</dbReference>
<feature type="binding site" evidence="25">
    <location>
        <position position="902"/>
    </location>
    <ligand>
        <name>ATP</name>
        <dbReference type="ChEBI" id="CHEBI:30616"/>
    </ligand>
</feature>
<dbReference type="InterPro" id="IPR023214">
    <property type="entry name" value="HAD_sf"/>
</dbReference>
<dbReference type="GO" id="GO:0005802">
    <property type="term" value="C:trans-Golgi network"/>
    <property type="evidence" value="ECO:0007669"/>
    <property type="project" value="TreeGrafter"/>
</dbReference>
<feature type="binding site" evidence="26">
    <location>
        <position position="454"/>
    </location>
    <ligand>
        <name>Mg(2+)</name>
        <dbReference type="ChEBI" id="CHEBI:18420"/>
    </ligand>
</feature>
<feature type="domain" description="P-type ATPase N-terminal" evidence="30">
    <location>
        <begin position="89"/>
        <end position="145"/>
    </location>
</feature>
<dbReference type="Gene3D" id="2.70.150.10">
    <property type="entry name" value="Calcium-transporting ATPase, cytoplasmic transduction domain A"/>
    <property type="match status" value="1"/>
</dbReference>
<dbReference type="Gene3D" id="3.40.1110.10">
    <property type="entry name" value="Calcium-transporting ATPase, cytoplasmic domain N"/>
    <property type="match status" value="2"/>
</dbReference>
<dbReference type="GO" id="GO:0005524">
    <property type="term" value="F:ATP binding"/>
    <property type="evidence" value="ECO:0007669"/>
    <property type="project" value="UniProtKB-UniRule"/>
</dbReference>
<feature type="transmembrane region" description="Helical" evidence="27">
    <location>
        <begin position="1207"/>
        <end position="1225"/>
    </location>
</feature>
<dbReference type="SFLD" id="SFLDG00002">
    <property type="entry name" value="C1.7:_P-type_atpase_like"/>
    <property type="match status" value="1"/>
</dbReference>
<evidence type="ECO:0000256" key="16">
    <source>
        <dbReference type="ARBA" id="ARBA00022989"/>
    </source>
</evidence>
<feature type="binding site" evidence="26">
    <location>
        <position position="928"/>
    </location>
    <ligand>
        <name>Mg(2+)</name>
        <dbReference type="ChEBI" id="CHEBI:18420"/>
    </ligand>
</feature>
<evidence type="ECO:0000256" key="26">
    <source>
        <dbReference type="PIRSR" id="PIRSR606539-3"/>
    </source>
</evidence>
<dbReference type="SFLD" id="SFLDS00003">
    <property type="entry name" value="Haloacid_Dehalogenase"/>
    <property type="match status" value="1"/>
</dbReference>
<organism evidence="32 33">
    <name type="scientific">Formicarius rufipectus</name>
    <dbReference type="NCBI Taxonomy" id="1118560"/>
    <lineage>
        <taxon>Eukaryota</taxon>
        <taxon>Metazoa</taxon>
        <taxon>Chordata</taxon>
        <taxon>Craniata</taxon>
        <taxon>Vertebrata</taxon>
        <taxon>Euteleostomi</taxon>
        <taxon>Archelosauria</taxon>
        <taxon>Archosauria</taxon>
        <taxon>Dinosauria</taxon>
        <taxon>Saurischia</taxon>
        <taxon>Theropoda</taxon>
        <taxon>Coelurosauria</taxon>
        <taxon>Aves</taxon>
        <taxon>Neognathae</taxon>
        <taxon>Neoaves</taxon>
        <taxon>Telluraves</taxon>
        <taxon>Australaves</taxon>
        <taxon>Passeriformes</taxon>
        <taxon>Formicariidae</taxon>
        <taxon>Formicarius</taxon>
    </lineage>
</organism>
<dbReference type="GO" id="GO:0042995">
    <property type="term" value="C:cell projection"/>
    <property type="evidence" value="ECO:0007669"/>
    <property type="project" value="UniProtKB-SubCell"/>
</dbReference>
<dbReference type="Pfam" id="PF16209">
    <property type="entry name" value="PhoLip_ATPase_N"/>
    <property type="match status" value="1"/>
</dbReference>
<dbReference type="Pfam" id="PF00122">
    <property type="entry name" value="E1-E2_ATPase"/>
    <property type="match status" value="1"/>
</dbReference>
<evidence type="ECO:0000256" key="12">
    <source>
        <dbReference type="ARBA" id="ARBA00022824"/>
    </source>
</evidence>
<feature type="binding site" evidence="26">
    <location>
        <position position="456"/>
    </location>
    <ligand>
        <name>Mg(2+)</name>
        <dbReference type="ChEBI" id="CHEBI:18420"/>
    </ligand>
</feature>
<comment type="catalytic activity">
    <reaction evidence="20 27">
        <text>ATP + H2O + phospholipidSide 1 = ADP + phosphate + phospholipidSide 2.</text>
        <dbReference type="EC" id="7.6.2.1"/>
    </reaction>
</comment>
<evidence type="ECO:0000256" key="17">
    <source>
        <dbReference type="ARBA" id="ARBA00023034"/>
    </source>
</evidence>
<dbReference type="GO" id="GO:0000287">
    <property type="term" value="F:magnesium ion binding"/>
    <property type="evidence" value="ECO:0007669"/>
    <property type="project" value="UniProtKB-UniRule"/>
</dbReference>
<feature type="binding site" evidence="25">
    <location>
        <position position="619"/>
    </location>
    <ligand>
        <name>ATP</name>
        <dbReference type="ChEBI" id="CHEBI:30616"/>
    </ligand>
</feature>
<comment type="caution">
    <text evidence="32">The sequence shown here is derived from an EMBL/GenBank/DDBJ whole genome shotgun (WGS) entry which is preliminary data.</text>
</comment>
<dbReference type="EMBL" id="VXAU01005329">
    <property type="protein sequence ID" value="NXK96706.1"/>
    <property type="molecule type" value="Genomic_DNA"/>
</dbReference>
<feature type="binding site" evidence="25">
    <location>
        <position position="454"/>
    </location>
    <ligand>
        <name>ATP</name>
        <dbReference type="ChEBI" id="CHEBI:30616"/>
    </ligand>
</feature>
<evidence type="ECO:0000256" key="4">
    <source>
        <dbReference type="ARBA" id="ARBA00004316"/>
    </source>
</evidence>
<dbReference type="GO" id="GO:0045332">
    <property type="term" value="P:phospholipid translocation"/>
    <property type="evidence" value="ECO:0007669"/>
    <property type="project" value="UniProtKB-ARBA"/>
</dbReference>
<evidence type="ECO:0000256" key="28">
    <source>
        <dbReference type="SAM" id="MobiDB-lite"/>
    </source>
</evidence>
<keyword evidence="15 27" id="KW-1278">Translocase</keyword>
<dbReference type="EC" id="7.6.2.1" evidence="27"/>
<feature type="non-terminal residue" evidence="32">
    <location>
        <position position="1"/>
    </location>
</feature>
<evidence type="ECO:0000256" key="5">
    <source>
        <dbReference type="ARBA" id="ARBA00004555"/>
    </source>
</evidence>
<dbReference type="InterPro" id="IPR044492">
    <property type="entry name" value="P_typ_ATPase_HD_dom"/>
</dbReference>
<evidence type="ECO:0000256" key="11">
    <source>
        <dbReference type="ARBA" id="ARBA00022741"/>
    </source>
</evidence>
<dbReference type="PANTHER" id="PTHR24092:SF48">
    <property type="entry name" value="PHOSPHOLIPID-TRANSPORTING ATPASE IC"/>
    <property type="match status" value="1"/>
</dbReference>
<feature type="transmembrane region" description="Helical" evidence="27">
    <location>
        <begin position="1018"/>
        <end position="1038"/>
    </location>
</feature>
<evidence type="ECO:0000256" key="7">
    <source>
        <dbReference type="ARBA" id="ARBA00008109"/>
    </source>
</evidence>
<accession>A0A7L0NSV1</accession>
<evidence type="ECO:0000259" key="31">
    <source>
        <dbReference type="Pfam" id="PF16212"/>
    </source>
</evidence>
<feature type="binding site" evidence="26">
    <location>
        <position position="932"/>
    </location>
    <ligand>
        <name>Mg(2+)</name>
        <dbReference type="ChEBI" id="CHEBI:18420"/>
    </ligand>
</feature>
<feature type="binding site" evidence="25">
    <location>
        <position position="908"/>
    </location>
    <ligand>
        <name>ATP</name>
        <dbReference type="ChEBI" id="CHEBI:30616"/>
    </ligand>
</feature>
<evidence type="ECO:0000259" key="29">
    <source>
        <dbReference type="Pfam" id="PF00122"/>
    </source>
</evidence>
<proteinExistence type="inferred from homology"/>